<evidence type="ECO:0000313" key="1">
    <source>
        <dbReference type="EMBL" id="BAU83116.1"/>
    </source>
</evidence>
<reference evidence="1 2" key="1">
    <citation type="journal article" date="2016" name="Genome Announc.">
        <title>Complete Genome Sequence of Thiostrepton-Producing Streptomyces laurentii ATCC 31255.</title>
        <authorList>
            <person name="Doi K."/>
            <person name="Fujino Y."/>
            <person name="Nagayoshi Y."/>
            <person name="Ohshima T."/>
            <person name="Ogata S."/>
        </authorList>
    </citation>
    <scope>NUCLEOTIDE SEQUENCE [LARGE SCALE GENOMIC DNA]</scope>
    <source>
        <strain evidence="1 2">ATCC 31255</strain>
    </source>
</reference>
<sequence>MTYRHVALMGRAGSGKDTVGARLVSRFAFARVAFADPLRALARDLDPIVGHETTGAGPLPLRLSDVLRREGWDRAKQRPEIRRTLQRLGQSVRDQDEEFWIRAALSKVDVADRWNLPVVVTDCRYRNEAKALRARGFLLVRIERPGTHGPAGEDERQHRSETELDGFPADAVLTNGGSVDELHAFTDRIAVPR</sequence>
<gene>
    <name evidence="1" type="ORF">SLA_2183</name>
</gene>
<dbReference type="InterPro" id="IPR048444">
    <property type="entry name" value="DNMK"/>
</dbReference>
<dbReference type="Gene3D" id="3.40.50.300">
    <property type="entry name" value="P-loop containing nucleotide triphosphate hydrolases"/>
    <property type="match status" value="1"/>
</dbReference>
<dbReference type="KEGG" id="slau:SLA_2183"/>
<keyword evidence="2" id="KW-1185">Reference proteome</keyword>
<dbReference type="InterPro" id="IPR027417">
    <property type="entry name" value="P-loop_NTPase"/>
</dbReference>
<dbReference type="Proteomes" id="UP000217676">
    <property type="component" value="Chromosome"/>
</dbReference>
<dbReference type="RefSeq" id="WP_359875957.1">
    <property type="nucleotide sequence ID" value="NZ_JBEYHT010000016.1"/>
</dbReference>
<dbReference type="AlphaFoldDB" id="A0A160NYA7"/>
<dbReference type="SUPFAM" id="SSF52540">
    <property type="entry name" value="P-loop containing nucleoside triphosphate hydrolases"/>
    <property type="match status" value="1"/>
</dbReference>
<protein>
    <submittedName>
        <fullName evidence="1">Uncharacterized protein</fullName>
    </submittedName>
</protein>
<accession>A0A160NYA7</accession>
<dbReference type="Pfam" id="PF21448">
    <property type="entry name" value="DNMK"/>
    <property type="match status" value="1"/>
</dbReference>
<proteinExistence type="predicted"/>
<dbReference type="EMBL" id="AP017424">
    <property type="protein sequence ID" value="BAU83116.1"/>
    <property type="molecule type" value="Genomic_DNA"/>
</dbReference>
<evidence type="ECO:0000313" key="2">
    <source>
        <dbReference type="Proteomes" id="UP000217676"/>
    </source>
</evidence>
<organism evidence="1 2">
    <name type="scientific">Streptomyces laurentii</name>
    <dbReference type="NCBI Taxonomy" id="39478"/>
    <lineage>
        <taxon>Bacteria</taxon>
        <taxon>Bacillati</taxon>
        <taxon>Actinomycetota</taxon>
        <taxon>Actinomycetes</taxon>
        <taxon>Kitasatosporales</taxon>
        <taxon>Streptomycetaceae</taxon>
        <taxon>Streptomyces</taxon>
    </lineage>
</organism>
<name>A0A160NYA7_STRLU</name>